<evidence type="ECO:0000313" key="2">
    <source>
        <dbReference type="Proteomes" id="UP000184047"/>
    </source>
</evidence>
<organism evidence="1 2">
    <name type="scientific">Chryseobacterium oranimense</name>
    <dbReference type="NCBI Taxonomy" id="421058"/>
    <lineage>
        <taxon>Bacteria</taxon>
        <taxon>Pseudomonadati</taxon>
        <taxon>Bacteroidota</taxon>
        <taxon>Flavobacteriia</taxon>
        <taxon>Flavobacteriales</taxon>
        <taxon>Weeksellaceae</taxon>
        <taxon>Chryseobacterium group</taxon>
        <taxon>Chryseobacterium</taxon>
    </lineage>
</organism>
<dbReference type="AlphaFoldDB" id="A0A1M5V126"/>
<sequence>MANSYNHILSVDDVKRYLRLEPEFIDDDQDLERMIASAFGYIEKQTQHIFKPQDKTYIKDYSNYVNIYDHPINTTNFPDSEVPLYYPGFVRFCGIDSVTVNVGYVSKENAPSELIDCALQMIKVWYYEAEKITNTTLLPENVKQIIDTNRRFIAC</sequence>
<name>A0A1M5V126_9FLAO</name>
<dbReference type="CDD" id="cd08054">
    <property type="entry name" value="gp6"/>
    <property type="match status" value="1"/>
</dbReference>
<protein>
    <recommendedName>
        <fullName evidence="3">Phage gp6-like head-tail connector protein</fullName>
    </recommendedName>
</protein>
<dbReference type="OrthoDB" id="1252519at2"/>
<dbReference type="Gene3D" id="1.10.3230.30">
    <property type="entry name" value="Phage gp6-like head-tail connector protein"/>
    <property type="match status" value="1"/>
</dbReference>
<gene>
    <name evidence="1" type="ORF">SAMN05421866_3489</name>
</gene>
<evidence type="ECO:0008006" key="3">
    <source>
        <dbReference type="Google" id="ProtNLM"/>
    </source>
</evidence>
<dbReference type="STRING" id="421058.SAMN05421866_3489"/>
<dbReference type="Proteomes" id="UP000184047">
    <property type="component" value="Unassembled WGS sequence"/>
</dbReference>
<dbReference type="EMBL" id="FQWT01000005">
    <property type="protein sequence ID" value="SHH68886.1"/>
    <property type="molecule type" value="Genomic_DNA"/>
</dbReference>
<accession>A0A1M5V126</accession>
<keyword evidence="2" id="KW-1185">Reference proteome</keyword>
<dbReference type="RefSeq" id="WP_073065280.1">
    <property type="nucleotide sequence ID" value="NZ_FQWT01000005.1"/>
</dbReference>
<reference evidence="2" key="1">
    <citation type="submission" date="2016-11" db="EMBL/GenBank/DDBJ databases">
        <authorList>
            <person name="Varghese N."/>
            <person name="Submissions S."/>
        </authorList>
    </citation>
    <scope>NUCLEOTIDE SEQUENCE [LARGE SCALE GENOMIC DNA]</scope>
    <source>
        <strain evidence="2">DSM 19055</strain>
    </source>
</reference>
<evidence type="ECO:0000313" key="1">
    <source>
        <dbReference type="EMBL" id="SHH68886.1"/>
    </source>
</evidence>
<proteinExistence type="predicted"/>